<evidence type="ECO:0000313" key="5">
    <source>
        <dbReference type="EMBL" id="OAN40375.1"/>
    </source>
</evidence>
<evidence type="ECO:0000313" key="8">
    <source>
        <dbReference type="Proteomes" id="UP000193622"/>
    </source>
</evidence>
<dbReference type="PANTHER" id="PTHR13887">
    <property type="entry name" value="GLUTATHIONE S-TRANSFERASE KAPPA"/>
    <property type="match status" value="1"/>
</dbReference>
<dbReference type="Proteomes" id="UP001084650">
    <property type="component" value="Unassembled WGS sequence"/>
</dbReference>
<dbReference type="Proteomes" id="UP000078396">
    <property type="component" value="Unassembled WGS sequence"/>
</dbReference>
<evidence type="ECO:0000259" key="3">
    <source>
        <dbReference type="PROSITE" id="PS51352"/>
    </source>
</evidence>
<dbReference type="Proteomes" id="UP000193622">
    <property type="component" value="Unassembled WGS sequence"/>
</dbReference>
<evidence type="ECO:0000256" key="1">
    <source>
        <dbReference type="ARBA" id="ARBA00005791"/>
    </source>
</evidence>
<dbReference type="InterPro" id="IPR012336">
    <property type="entry name" value="Thioredoxin-like_fold"/>
</dbReference>
<protein>
    <submittedName>
        <fullName evidence="6">Disulfide bond formation protein DsbA</fullName>
    </submittedName>
    <submittedName>
        <fullName evidence="4 5">Thioredoxin</fullName>
    </submittedName>
</protein>
<dbReference type="STRING" id="912594.AWC12_29925"/>
<dbReference type="InterPro" id="IPR036249">
    <property type="entry name" value="Thioredoxin-like_sf"/>
</dbReference>
<name>A0A178LZJ8_MYCIR</name>
<dbReference type="InterPro" id="IPR013766">
    <property type="entry name" value="Thioredoxin_domain"/>
</dbReference>
<reference evidence="4" key="3">
    <citation type="submission" date="2022-12" db="EMBL/GenBank/DDBJ databases">
        <title>Whole genome sequence of Mycolicibacterium iranicum strain SBH312.</title>
        <authorList>
            <person name="Jani J."/>
            <person name="Arifin Mustapha Z."/>
            <person name="Ahmed K."/>
            <person name="Kai Ling C."/>
        </authorList>
    </citation>
    <scope>NUCLEOTIDE SEQUENCE</scope>
    <source>
        <strain evidence="4">SBH312</strain>
    </source>
</reference>
<evidence type="ECO:0000313" key="7">
    <source>
        <dbReference type="Proteomes" id="UP000078396"/>
    </source>
</evidence>
<dbReference type="EMBL" id="LWCS01000013">
    <property type="protein sequence ID" value="OAN40375.1"/>
    <property type="molecule type" value="Genomic_DNA"/>
</dbReference>
<gene>
    <name evidence="5" type="ORF">A4X20_14820</name>
    <name evidence="6" type="ORF">AWC12_29925</name>
    <name evidence="4" type="ORF">OY187_27650</name>
</gene>
<organism evidence="5 7">
    <name type="scientific">Mycolicibacterium iranicum</name>
    <name type="common">Mycobacterium iranicum</name>
    <dbReference type="NCBI Taxonomy" id="912594"/>
    <lineage>
        <taxon>Bacteria</taxon>
        <taxon>Bacillati</taxon>
        <taxon>Actinomycetota</taxon>
        <taxon>Actinomycetes</taxon>
        <taxon>Mycobacteriales</taxon>
        <taxon>Mycobacteriaceae</taxon>
        <taxon>Mycolicibacterium</taxon>
    </lineage>
</organism>
<dbReference type="Pfam" id="PF13462">
    <property type="entry name" value="Thioredoxin_4"/>
    <property type="match status" value="1"/>
</dbReference>
<dbReference type="OrthoDB" id="117402at2"/>
<feature type="region of interest" description="Disordered" evidence="2">
    <location>
        <begin position="30"/>
        <end position="51"/>
    </location>
</feature>
<dbReference type="Gene3D" id="3.40.30.10">
    <property type="entry name" value="Glutaredoxin"/>
    <property type="match status" value="1"/>
</dbReference>
<dbReference type="EMBL" id="JAPQYE010000021">
    <property type="protein sequence ID" value="MCZ0731834.1"/>
    <property type="molecule type" value="Genomic_DNA"/>
</dbReference>
<sequence length="217" mass="23711">MNPMTRILLTAFLAITVAIGAGVYFSTRDGGSAPTSQAEGGPQVVRENSHRLSSAPDSDVTFVEFLDFECEGCRAAFPAVEQLRTQYGQQVNFVARYFPMPGHFNGERAARAVEAAAQQGQFEAMYKKMFETQDQWGEKQVPADDVFRGFATELGLDMAAWDEAYNAQATLDRIQEDVADGTALGVQGTPTFFLNGEQLQIQTYADLGTAIKEALSK</sequence>
<dbReference type="AlphaFoldDB" id="A0A178LZJ8"/>
<reference evidence="6 8" key="1">
    <citation type="submission" date="2016-01" db="EMBL/GenBank/DDBJ databases">
        <title>The new phylogeny of the genus Mycobacterium.</title>
        <authorList>
            <person name="Tarcisio F."/>
            <person name="Conor M."/>
            <person name="Antonella G."/>
            <person name="Elisabetta G."/>
            <person name="Giulia F.S."/>
            <person name="Sara T."/>
            <person name="Anna F."/>
            <person name="Clotilde B."/>
            <person name="Roberto B."/>
            <person name="Veronica D.S."/>
            <person name="Fabio R."/>
            <person name="Monica P."/>
            <person name="Olivier J."/>
            <person name="Enrico T."/>
            <person name="Nicola S."/>
        </authorList>
    </citation>
    <scope>NUCLEOTIDE SEQUENCE [LARGE SCALE GENOMIC DNA]</scope>
    <source>
        <strain evidence="6 8">DSM 45541</strain>
    </source>
</reference>
<comment type="caution">
    <text evidence="5">The sequence shown here is derived from an EMBL/GenBank/DDBJ whole genome shotgun (WGS) entry which is preliminary data.</text>
</comment>
<dbReference type="PROSITE" id="PS51352">
    <property type="entry name" value="THIOREDOXIN_2"/>
    <property type="match status" value="1"/>
</dbReference>
<evidence type="ECO:0000313" key="4">
    <source>
        <dbReference type="EMBL" id="MCZ0731834.1"/>
    </source>
</evidence>
<keyword evidence="9" id="KW-1185">Reference proteome</keyword>
<proteinExistence type="inferred from homology"/>
<comment type="similarity">
    <text evidence="1">Belongs to the thioredoxin family. DsbA subfamily.</text>
</comment>
<accession>A0A178LZJ8</accession>
<dbReference type="RefSeq" id="WP_024444612.1">
    <property type="nucleotide sequence ID" value="NZ_JAPQYE010000021.1"/>
</dbReference>
<evidence type="ECO:0000313" key="9">
    <source>
        <dbReference type="Proteomes" id="UP001084650"/>
    </source>
</evidence>
<reference evidence="5 7" key="2">
    <citation type="submission" date="2016-04" db="EMBL/GenBank/DDBJ databases">
        <title>Draft Genome Sequences of Staphylococcus capitis Strain H36, S. capitis Strain H65, S. cohnii Strain H62, S. hominis Strain H69, Mycobacterium iranicum Strain H39, Plantibacter sp. Strain H53, Pseudomonas oryzihabitans Strain H72, and Microbacterium sp. Strain H83, isolated from residential settings.</title>
        <authorList>
            <person name="Lymperopoulou D."/>
            <person name="Adams R.I."/>
            <person name="Lindow S."/>
            <person name="Coil D.A."/>
            <person name="Jospin G."/>
            <person name="Eisen J.A."/>
        </authorList>
    </citation>
    <scope>NUCLEOTIDE SEQUENCE [LARGE SCALE GENOMIC DNA]</scope>
    <source>
        <strain evidence="5 7">H39</strain>
    </source>
</reference>
<dbReference type="SUPFAM" id="SSF52833">
    <property type="entry name" value="Thioredoxin-like"/>
    <property type="match status" value="1"/>
</dbReference>
<dbReference type="PANTHER" id="PTHR13887:SF55">
    <property type="entry name" value="SLR0313 PROTEIN"/>
    <property type="match status" value="1"/>
</dbReference>
<dbReference type="EMBL" id="LQPC01000079">
    <property type="protein sequence ID" value="ORV81036.1"/>
    <property type="molecule type" value="Genomic_DNA"/>
</dbReference>
<dbReference type="eggNOG" id="COG1651">
    <property type="taxonomic scope" value="Bacteria"/>
</dbReference>
<feature type="domain" description="Thioredoxin" evidence="3">
    <location>
        <begin position="27"/>
        <end position="216"/>
    </location>
</feature>
<evidence type="ECO:0000313" key="6">
    <source>
        <dbReference type="EMBL" id="ORV81036.1"/>
    </source>
</evidence>
<evidence type="ECO:0000256" key="2">
    <source>
        <dbReference type="SAM" id="MobiDB-lite"/>
    </source>
</evidence>